<name>A0ACC2PHX7_9HYME</name>
<dbReference type="EMBL" id="CM056742">
    <property type="protein sequence ID" value="KAJ8681375.1"/>
    <property type="molecule type" value="Genomic_DNA"/>
</dbReference>
<evidence type="ECO:0000313" key="1">
    <source>
        <dbReference type="EMBL" id="KAJ8681375.1"/>
    </source>
</evidence>
<keyword evidence="2" id="KW-1185">Reference proteome</keyword>
<sequence length="531" mass="57619">MSPIRFTTINKKINEPIPNASATKILTSSSLSQKWIFAVMGFLAMFCALAMRNCLPLTIPQMVKTKKQIGNHLDDSCPFGNETSAHRNETTVLRISEGLYDWSEHTQGIVLGSFYVGYTLSHLPGGLLAERFGGKHVVGIGLLGTAVMTSLTCLVTKFFGWRGLALLRISAGLCEGMVQPGLSTMLARWVPPSQRSSLSSIVFNGASFGLLSSSGLLGSITRAWGWSGPHYAWAAVSCFWWLGWCALCHSSPQRHPRISASEKCQLAKDLGTSSRKQRVPPLPLCRLLSSGPFWALVAGSAGRDWAGHTCESDMPKYAISVLHLSVDELGRLFMWANVLSLTSSTLLSWLTDQMIEQGFASRTNARKMMATVGLMGFGLGNLLAAYAGCDKILFAALVLVGWMAAGAGYPGVKANALDLSSNYAGTVMAISHGLSGLCGIAGPYLVGILVVDQTLEEWRLVFWMIFIVPCIANIIFLVLADGEVQDWDDCQDEEEGGQELEDPLEEKLKLMELSGVILTPEQVQSREETPN</sequence>
<evidence type="ECO:0000313" key="2">
    <source>
        <dbReference type="Proteomes" id="UP001239111"/>
    </source>
</evidence>
<accession>A0ACC2PHX7</accession>
<reference evidence="1" key="1">
    <citation type="submission" date="2023-04" db="EMBL/GenBank/DDBJ databases">
        <title>A chromosome-level genome assembly of the parasitoid wasp Eretmocerus hayati.</title>
        <authorList>
            <person name="Zhong Y."/>
            <person name="Liu S."/>
            <person name="Liu Y."/>
        </authorList>
    </citation>
    <scope>NUCLEOTIDE SEQUENCE</scope>
    <source>
        <strain evidence="1">ZJU_SS_LIU_2023</strain>
    </source>
</reference>
<comment type="caution">
    <text evidence="1">The sequence shown here is derived from an EMBL/GenBank/DDBJ whole genome shotgun (WGS) entry which is preliminary data.</text>
</comment>
<dbReference type="Proteomes" id="UP001239111">
    <property type="component" value="Chromosome 2"/>
</dbReference>
<gene>
    <name evidence="1" type="ORF">QAD02_017162</name>
</gene>
<protein>
    <submittedName>
        <fullName evidence="1">Uncharacterized protein</fullName>
    </submittedName>
</protein>
<proteinExistence type="predicted"/>
<organism evidence="1 2">
    <name type="scientific">Eretmocerus hayati</name>
    <dbReference type="NCBI Taxonomy" id="131215"/>
    <lineage>
        <taxon>Eukaryota</taxon>
        <taxon>Metazoa</taxon>
        <taxon>Ecdysozoa</taxon>
        <taxon>Arthropoda</taxon>
        <taxon>Hexapoda</taxon>
        <taxon>Insecta</taxon>
        <taxon>Pterygota</taxon>
        <taxon>Neoptera</taxon>
        <taxon>Endopterygota</taxon>
        <taxon>Hymenoptera</taxon>
        <taxon>Apocrita</taxon>
        <taxon>Proctotrupomorpha</taxon>
        <taxon>Chalcidoidea</taxon>
        <taxon>Aphelinidae</taxon>
        <taxon>Aphelininae</taxon>
        <taxon>Eretmocerus</taxon>
    </lineage>
</organism>